<evidence type="ECO:0000313" key="2">
    <source>
        <dbReference type="EMBL" id="SFR65021.1"/>
    </source>
</evidence>
<evidence type="ECO:0000259" key="1">
    <source>
        <dbReference type="Pfam" id="PF24035"/>
    </source>
</evidence>
<proteinExistence type="predicted"/>
<dbReference type="InterPro" id="IPR036388">
    <property type="entry name" value="WH-like_DNA-bd_sf"/>
</dbReference>
<dbReference type="Proteomes" id="UP000243250">
    <property type="component" value="Unassembled WGS sequence"/>
</dbReference>
<dbReference type="Gene3D" id="1.10.10.10">
    <property type="entry name" value="Winged helix-like DNA-binding domain superfamily/Winged helix DNA-binding domain"/>
    <property type="match status" value="1"/>
</dbReference>
<dbReference type="OrthoDB" id="247722at2157"/>
<keyword evidence="3" id="KW-1185">Reference proteome</keyword>
<protein>
    <recommendedName>
        <fullName evidence="1">DUF7344 domain-containing protein</fullName>
    </recommendedName>
</protein>
<dbReference type="EMBL" id="FOYS01000005">
    <property type="protein sequence ID" value="SFR65021.1"/>
    <property type="molecule type" value="Genomic_DNA"/>
</dbReference>
<name>A0A1I6IE96_9EURY</name>
<evidence type="ECO:0000313" key="3">
    <source>
        <dbReference type="Proteomes" id="UP000243250"/>
    </source>
</evidence>
<organism evidence="2 3">
    <name type="scientific">Halogeometricum limi</name>
    <dbReference type="NCBI Taxonomy" id="555875"/>
    <lineage>
        <taxon>Archaea</taxon>
        <taxon>Methanobacteriati</taxon>
        <taxon>Methanobacteriota</taxon>
        <taxon>Stenosarchaea group</taxon>
        <taxon>Halobacteria</taxon>
        <taxon>Halobacteriales</taxon>
        <taxon>Haloferacaceae</taxon>
        <taxon>Halogeometricum</taxon>
    </lineage>
</organism>
<reference evidence="3" key="1">
    <citation type="submission" date="2016-10" db="EMBL/GenBank/DDBJ databases">
        <authorList>
            <person name="Varghese N."/>
            <person name="Submissions S."/>
        </authorList>
    </citation>
    <scope>NUCLEOTIDE SEQUENCE [LARGE SCALE GENOMIC DNA]</scope>
    <source>
        <strain evidence="3">CGMCC 1.8711</strain>
    </source>
</reference>
<gene>
    <name evidence="2" type="ORF">SAMN04488124_3131</name>
</gene>
<accession>A0A1I6IE96</accession>
<dbReference type="RefSeq" id="WP_089882649.1">
    <property type="nucleotide sequence ID" value="NZ_FOYS01000005.1"/>
</dbReference>
<sequence>MFDCLADARRRRLVDIFEKGTGSKTVEELARELAEREDRPTAEKDVDDAAADIATMLRHVHLPKLNDAGVFDVDRPSRTVRRGDRFDVATALLEQV</sequence>
<dbReference type="AlphaFoldDB" id="A0A1I6IE96"/>
<feature type="domain" description="DUF7344" evidence="1">
    <location>
        <begin position="2"/>
        <end position="81"/>
    </location>
</feature>
<dbReference type="InterPro" id="IPR055768">
    <property type="entry name" value="DUF7344"/>
</dbReference>
<dbReference type="Pfam" id="PF24035">
    <property type="entry name" value="DUF7344"/>
    <property type="match status" value="1"/>
</dbReference>